<evidence type="ECO:0000256" key="3">
    <source>
        <dbReference type="ARBA" id="ARBA00023235"/>
    </source>
</evidence>
<evidence type="ECO:0000313" key="10">
    <source>
        <dbReference type="Proteomes" id="UP000033115"/>
    </source>
</evidence>
<comment type="caution">
    <text evidence="4">Lacks conserved residue(s) required for the propagation of feature annotation.</text>
</comment>
<reference evidence="9 10" key="1">
    <citation type="journal article" date="2015" name="J. Biotechnol.">
        <title>Complete genome sequence of a malodorant-producing acetogen, Clostridium scatologenes ATCC 25775(T).</title>
        <authorList>
            <person name="Zhu Z."/>
            <person name="Guo T."/>
            <person name="Zheng H."/>
            <person name="Song T."/>
            <person name="Ouyang P."/>
            <person name="Xie J."/>
        </authorList>
    </citation>
    <scope>NUCLEOTIDE SEQUENCE [LARGE SCALE GENOMIC DNA]</scope>
    <source>
        <strain evidence="9 10">ATCC 25775</strain>
    </source>
</reference>
<dbReference type="AlphaFoldDB" id="A0A0E3K3A1"/>
<dbReference type="HAMAP" id="MF_00171">
    <property type="entry name" value="TruA"/>
    <property type="match status" value="1"/>
</dbReference>
<dbReference type="GO" id="GO:0003723">
    <property type="term" value="F:RNA binding"/>
    <property type="evidence" value="ECO:0007669"/>
    <property type="project" value="InterPro"/>
</dbReference>
<comment type="function">
    <text evidence="4">Formation of pseudouridine at positions 38, 39 and 40 in the anticodon stem and loop of transfer RNAs.</text>
</comment>
<name>A0A0E3K3A1_CLOSL</name>
<dbReference type="PANTHER" id="PTHR11142:SF0">
    <property type="entry name" value="TRNA PSEUDOURIDINE SYNTHASE-LIKE 1"/>
    <property type="match status" value="1"/>
</dbReference>
<dbReference type="FunFam" id="3.30.70.580:FF:000001">
    <property type="entry name" value="tRNA pseudouridine synthase A"/>
    <property type="match status" value="1"/>
</dbReference>
<keyword evidence="10" id="KW-1185">Reference proteome</keyword>
<feature type="active site" description="Nucleophile" evidence="4 5">
    <location>
        <position position="55"/>
    </location>
</feature>
<sequence>MALIRNIKLVIEYDGTNYCGWQRQHNAKSIQQKVEEAIESATKVFSKVIGSSRTDAGVHAKGFVCNFFTESSIPSRNFKEALNVFLPEDIVIVESKEVDKEFHSRFNSIGKKYVYTVLTGSHRPAIGRNYVYYFNKNLNIGQMKEAAKYFLGTHDFSSFKKSGSSVKTSVRTIKELNIDIDGNYIKFSITGDGFLYNMVRIIVGTLLDVGTNRFNPEDINKIISSKDRSNAGKSVPACGLTLEKVFY</sequence>
<evidence type="ECO:0000256" key="6">
    <source>
        <dbReference type="PIRSR" id="PIRSR001430-2"/>
    </source>
</evidence>
<dbReference type="Pfam" id="PF01416">
    <property type="entry name" value="PseudoU_synth_1"/>
    <property type="match status" value="2"/>
</dbReference>
<comment type="catalytic activity">
    <reaction evidence="4 7">
        <text>uridine(38/39/40) in tRNA = pseudouridine(38/39/40) in tRNA</text>
        <dbReference type="Rhea" id="RHEA:22376"/>
        <dbReference type="Rhea" id="RHEA-COMP:10085"/>
        <dbReference type="Rhea" id="RHEA-COMP:10087"/>
        <dbReference type="ChEBI" id="CHEBI:65314"/>
        <dbReference type="ChEBI" id="CHEBI:65315"/>
        <dbReference type="EC" id="5.4.99.12"/>
    </reaction>
</comment>
<gene>
    <name evidence="4" type="primary">truA</name>
    <name evidence="9" type="ORF">CSCA_4320</name>
</gene>
<evidence type="ECO:0000256" key="1">
    <source>
        <dbReference type="ARBA" id="ARBA00009375"/>
    </source>
</evidence>
<dbReference type="Gene3D" id="3.30.70.580">
    <property type="entry name" value="Pseudouridine synthase I, catalytic domain, N-terminal subdomain"/>
    <property type="match status" value="1"/>
</dbReference>
<feature type="binding site" evidence="4 6">
    <location>
        <position position="113"/>
    </location>
    <ligand>
        <name>substrate</name>
    </ligand>
</feature>
<dbReference type="HOGENOM" id="CLU_014673_0_1_9"/>
<protein>
    <recommendedName>
        <fullName evidence="4">tRNA pseudouridine synthase A</fullName>
        <ecNumber evidence="4">5.4.99.12</ecNumber>
    </recommendedName>
    <alternativeName>
        <fullName evidence="4">tRNA pseudouridine(38-40) synthase</fullName>
    </alternativeName>
    <alternativeName>
        <fullName evidence="4">tRNA pseudouridylate synthase I</fullName>
    </alternativeName>
    <alternativeName>
        <fullName evidence="4">tRNA-uridine isomerase I</fullName>
    </alternativeName>
</protein>
<dbReference type="PIRSF" id="PIRSF001430">
    <property type="entry name" value="tRNA_psdUrid_synth"/>
    <property type="match status" value="1"/>
</dbReference>
<evidence type="ECO:0000256" key="4">
    <source>
        <dbReference type="HAMAP-Rule" id="MF_00171"/>
    </source>
</evidence>
<dbReference type="NCBIfam" id="TIGR00071">
    <property type="entry name" value="hisT_truA"/>
    <property type="match status" value="1"/>
</dbReference>
<dbReference type="InterPro" id="IPR020094">
    <property type="entry name" value="TruA/RsuA/RluB/E/F_N"/>
</dbReference>
<evidence type="ECO:0000256" key="2">
    <source>
        <dbReference type="ARBA" id="ARBA00022694"/>
    </source>
</evidence>
<dbReference type="STRING" id="1548.CSCA_4320"/>
<feature type="domain" description="Pseudouridine synthase I TruA alpha/beta" evidence="8">
    <location>
        <begin position="146"/>
        <end position="247"/>
    </location>
</feature>
<keyword evidence="3 4" id="KW-0413">Isomerase</keyword>
<dbReference type="SUPFAM" id="SSF55120">
    <property type="entry name" value="Pseudouridine synthase"/>
    <property type="match status" value="1"/>
</dbReference>
<dbReference type="InterPro" id="IPR001406">
    <property type="entry name" value="PsdUridine_synth_TruA"/>
</dbReference>
<dbReference type="GO" id="GO:0160147">
    <property type="term" value="F:tRNA pseudouridine(38-40) synthase activity"/>
    <property type="evidence" value="ECO:0007669"/>
    <property type="project" value="UniProtKB-EC"/>
</dbReference>
<keyword evidence="2 4" id="KW-0819">tRNA processing</keyword>
<dbReference type="CDD" id="cd02570">
    <property type="entry name" value="PseudoU_synth_EcTruA"/>
    <property type="match status" value="1"/>
</dbReference>
<comment type="subunit">
    <text evidence="4">Homodimer.</text>
</comment>
<evidence type="ECO:0000256" key="5">
    <source>
        <dbReference type="PIRSR" id="PIRSR001430-1"/>
    </source>
</evidence>
<dbReference type="Proteomes" id="UP000033115">
    <property type="component" value="Chromosome"/>
</dbReference>
<dbReference type="InterPro" id="IPR020103">
    <property type="entry name" value="PsdUridine_synth_cat_dom_sf"/>
</dbReference>
<feature type="domain" description="Pseudouridine synthase I TruA alpha/beta" evidence="8">
    <location>
        <begin position="11"/>
        <end position="107"/>
    </location>
</feature>
<dbReference type="KEGG" id="csq:CSCA_4320"/>
<dbReference type="PANTHER" id="PTHR11142">
    <property type="entry name" value="PSEUDOURIDYLATE SYNTHASE"/>
    <property type="match status" value="1"/>
</dbReference>
<evidence type="ECO:0000256" key="7">
    <source>
        <dbReference type="RuleBase" id="RU003792"/>
    </source>
</evidence>
<evidence type="ECO:0000259" key="8">
    <source>
        <dbReference type="Pfam" id="PF01416"/>
    </source>
</evidence>
<dbReference type="EC" id="5.4.99.12" evidence="4"/>
<dbReference type="InterPro" id="IPR020095">
    <property type="entry name" value="PsdUridine_synth_TruA_C"/>
</dbReference>
<dbReference type="EMBL" id="CP009933">
    <property type="protein sequence ID" value="AKA71445.1"/>
    <property type="molecule type" value="Genomic_DNA"/>
</dbReference>
<proteinExistence type="inferred from homology"/>
<accession>A0A0E3K3A1</accession>
<evidence type="ECO:0000313" key="9">
    <source>
        <dbReference type="EMBL" id="AKA71445.1"/>
    </source>
</evidence>
<comment type="similarity">
    <text evidence="1 4 7">Belongs to the tRNA pseudouridine synthase TruA family.</text>
</comment>
<organism evidence="9 10">
    <name type="scientific">Clostridium scatologenes</name>
    <dbReference type="NCBI Taxonomy" id="1548"/>
    <lineage>
        <taxon>Bacteria</taxon>
        <taxon>Bacillati</taxon>
        <taxon>Bacillota</taxon>
        <taxon>Clostridia</taxon>
        <taxon>Eubacteriales</taxon>
        <taxon>Clostridiaceae</taxon>
        <taxon>Clostridium</taxon>
    </lineage>
</organism>
<dbReference type="Gene3D" id="3.30.70.660">
    <property type="entry name" value="Pseudouridine synthase I, catalytic domain, C-terminal subdomain"/>
    <property type="match status" value="1"/>
</dbReference>
<dbReference type="InterPro" id="IPR020097">
    <property type="entry name" value="PsdUridine_synth_TruA_a/b_dom"/>
</dbReference>
<dbReference type="GO" id="GO:0031119">
    <property type="term" value="P:tRNA pseudouridine synthesis"/>
    <property type="evidence" value="ECO:0007669"/>
    <property type="project" value="UniProtKB-UniRule"/>
</dbReference>